<dbReference type="GO" id="GO:0008745">
    <property type="term" value="F:N-acetylmuramoyl-L-alanine amidase activity"/>
    <property type="evidence" value="ECO:0007669"/>
    <property type="project" value="InterPro"/>
</dbReference>
<organism evidence="3 4">
    <name type="scientific">Nocardia ignorata</name>
    <dbReference type="NCBI Taxonomy" id="145285"/>
    <lineage>
        <taxon>Bacteria</taxon>
        <taxon>Bacillati</taxon>
        <taxon>Actinomycetota</taxon>
        <taxon>Actinomycetes</taxon>
        <taxon>Mycobacteriales</taxon>
        <taxon>Nocardiaceae</taxon>
        <taxon>Nocardia</taxon>
    </lineage>
</organism>
<dbReference type="InterPro" id="IPR013207">
    <property type="entry name" value="LGFP"/>
</dbReference>
<reference evidence="3 4" key="1">
    <citation type="submission" date="2019-03" db="EMBL/GenBank/DDBJ databases">
        <title>Genomic Encyclopedia of Type Strains, Phase IV (KMG-IV): sequencing the most valuable type-strain genomes for metagenomic binning, comparative biology and taxonomic classification.</title>
        <authorList>
            <person name="Goeker M."/>
        </authorList>
    </citation>
    <scope>NUCLEOTIDE SEQUENCE [LARGE SCALE GENOMIC DNA]</scope>
    <source>
        <strain evidence="3 4">DSM 44496</strain>
    </source>
</reference>
<keyword evidence="4" id="KW-1185">Reference proteome</keyword>
<feature type="domain" description="N-acetylmuramoyl-L-alanine amidase" evidence="2">
    <location>
        <begin position="246"/>
        <end position="393"/>
    </location>
</feature>
<dbReference type="SMART" id="SM00644">
    <property type="entry name" value="Ami_2"/>
    <property type="match status" value="1"/>
</dbReference>
<gene>
    <name evidence="3" type="ORF">DFR75_11213</name>
</gene>
<evidence type="ECO:0000313" key="4">
    <source>
        <dbReference type="Proteomes" id="UP000295087"/>
    </source>
</evidence>
<evidence type="ECO:0000313" key="3">
    <source>
        <dbReference type="EMBL" id="TDP29752.1"/>
    </source>
</evidence>
<dbReference type="GO" id="GO:0009253">
    <property type="term" value="P:peptidoglycan catabolic process"/>
    <property type="evidence" value="ECO:0007669"/>
    <property type="project" value="InterPro"/>
</dbReference>
<dbReference type="Pfam" id="PF08924">
    <property type="entry name" value="Rv2525c_GlyHyd-like"/>
    <property type="match status" value="1"/>
</dbReference>
<feature type="region of interest" description="Disordered" evidence="1">
    <location>
        <begin position="223"/>
        <end position="254"/>
    </location>
</feature>
<dbReference type="EMBL" id="SNXK01000012">
    <property type="protein sequence ID" value="TDP29752.1"/>
    <property type="molecule type" value="Genomic_DNA"/>
</dbReference>
<comment type="caution">
    <text evidence="3">The sequence shown here is derived from an EMBL/GenBank/DDBJ whole genome shotgun (WGS) entry which is preliminary data.</text>
</comment>
<evidence type="ECO:0000259" key="2">
    <source>
        <dbReference type="SMART" id="SM00644"/>
    </source>
</evidence>
<dbReference type="InterPro" id="IPR015020">
    <property type="entry name" value="Rv2525c-like_Glyco_Hydro-like"/>
</dbReference>
<dbReference type="Gene3D" id="3.40.80.10">
    <property type="entry name" value="Peptidoglycan recognition protein-like"/>
    <property type="match status" value="1"/>
</dbReference>
<proteinExistence type="predicted"/>
<protein>
    <submittedName>
        <fullName evidence="3">N-acetylmuramoyl-L-alanine amidase</fullName>
    </submittedName>
</protein>
<dbReference type="InterPro" id="IPR002502">
    <property type="entry name" value="Amidase_domain"/>
</dbReference>
<dbReference type="Pfam" id="PF01510">
    <property type="entry name" value="Amidase_2"/>
    <property type="match status" value="1"/>
</dbReference>
<dbReference type="AlphaFoldDB" id="A0A4R6P0G5"/>
<dbReference type="Pfam" id="PF08310">
    <property type="entry name" value="LGFP"/>
    <property type="match status" value="3"/>
</dbReference>
<name>A0A4R6P0G5_NOCIG</name>
<feature type="compositionally biased region" description="Polar residues" evidence="1">
    <location>
        <begin position="243"/>
        <end position="254"/>
    </location>
</feature>
<dbReference type="SUPFAM" id="SSF55846">
    <property type="entry name" value="N-acetylmuramoyl-L-alanine amidase-like"/>
    <property type="match status" value="1"/>
</dbReference>
<accession>A0A4R6P0G5</accession>
<dbReference type="Proteomes" id="UP000295087">
    <property type="component" value="Unassembled WGS sequence"/>
</dbReference>
<evidence type="ECO:0000256" key="1">
    <source>
        <dbReference type="SAM" id="MobiDB-lite"/>
    </source>
</evidence>
<dbReference type="Gene3D" id="3.20.20.80">
    <property type="entry name" value="Glycosidases"/>
    <property type="match status" value="1"/>
</dbReference>
<dbReference type="InterPro" id="IPR036505">
    <property type="entry name" value="Amidase/PGRP_sf"/>
</dbReference>
<sequence>MSTAVDFAARLIDPAAIKAAGHAGVVAYVSPPRPGAEWMRAKPVTKDYTDRCRAAGIDIASVWQYGKPGNPSAPSDWTTGYEGGRRMAQEAADRHRAAGGPDKAPIFFAVDEDISLDAWNGTAVHFFRGVNSILGVERTGIYGHARVCAWAAEDGVIGAAPGGKFWAWQTRAWSGALIGPEAVLYQRVIDTPSNPGPLIDGTAVDVNDILAPNYGQWAHFTQPTPPPGGPAVHNPPMVEEDQTGNSPNSHSRNGTRVRLGVLHTQEGNGTAQSLTDYLKRSTSGVSYHYVVDNERCIAVVDTDRASWSVLDANPYTVNLCFAGSRASMTRDEWLTKFGRGIDMAAWIMVRDARHYGFDPRVIGWEELGAGRDGFTDHAGITYGLGIGDHTDVGPNFPWDIYVERVNYWATADIAPLVNAIDAKAAETPWLGARLTDGENTCPDGVGKWAHFEHGYIYWHPATGAHPISDPVFEKFAELGWEAGQLGYPANDHTVLKDPSGAEWGVVQGFQGGAVYRRHGQPAFWVHGAIRDHWNRSGFENGPYGWPVSDEQPFDGAAFQDFEHGRIYWTPKPTLGVLAQGPIDNPLADAA</sequence>